<keyword evidence="6" id="KW-1185">Reference proteome</keyword>
<evidence type="ECO:0000256" key="2">
    <source>
        <dbReference type="ARBA" id="ARBA00023163"/>
    </source>
</evidence>
<dbReference type="EMBL" id="VTAW01000004">
    <property type="protein sequence ID" value="TYT63027.1"/>
    <property type="molecule type" value="Genomic_DNA"/>
</dbReference>
<reference evidence="5 6" key="1">
    <citation type="submission" date="2019-08" db="EMBL/GenBank/DDBJ databases">
        <title>Archaea genome.</title>
        <authorList>
            <person name="Kajale S."/>
            <person name="Shouche Y."/>
            <person name="Deshpande N."/>
            <person name="Sharma A."/>
        </authorList>
    </citation>
    <scope>NUCLEOTIDE SEQUENCE [LARGE SCALE GENOMIC DNA]</scope>
    <source>
        <strain evidence="5 6">ESP3B_9</strain>
    </source>
</reference>
<dbReference type="Pfam" id="PF04967">
    <property type="entry name" value="HTH_10"/>
    <property type="match status" value="1"/>
</dbReference>
<proteinExistence type="predicted"/>
<gene>
    <name evidence="5" type="ORF">FYC77_05125</name>
</gene>
<evidence type="ECO:0000259" key="3">
    <source>
        <dbReference type="Pfam" id="PF04967"/>
    </source>
</evidence>
<keyword evidence="1" id="KW-0805">Transcription regulation</keyword>
<dbReference type="InterPro" id="IPR007050">
    <property type="entry name" value="HTH_bacterioopsin"/>
</dbReference>
<dbReference type="AlphaFoldDB" id="A0A5D5APZ9"/>
<accession>A0A5D5APZ9</accession>
<evidence type="ECO:0000256" key="1">
    <source>
        <dbReference type="ARBA" id="ARBA00023015"/>
    </source>
</evidence>
<dbReference type="Pfam" id="PF24281">
    <property type="entry name" value="HVO_2928_N"/>
    <property type="match status" value="1"/>
</dbReference>
<keyword evidence="2" id="KW-0804">Transcription</keyword>
<dbReference type="PANTHER" id="PTHR34236">
    <property type="entry name" value="DIMETHYL SULFOXIDE REDUCTASE TRANSCRIPTIONAL ACTIVATOR"/>
    <property type="match status" value="1"/>
</dbReference>
<evidence type="ECO:0000259" key="4">
    <source>
        <dbReference type="Pfam" id="PF24281"/>
    </source>
</evidence>
<dbReference type="PANTHER" id="PTHR34236:SF1">
    <property type="entry name" value="DIMETHYL SULFOXIDE REDUCTASE TRANSCRIPTIONAL ACTIVATOR"/>
    <property type="match status" value="1"/>
</dbReference>
<feature type="domain" description="HTH bat-type" evidence="3">
    <location>
        <begin position="187"/>
        <end position="235"/>
    </location>
</feature>
<evidence type="ECO:0000313" key="5">
    <source>
        <dbReference type="EMBL" id="TYT63027.1"/>
    </source>
</evidence>
<sequence>MREFVFALEYEPGTNPVADVLADYPGTSIRSLSCHVSADSLWRVDHASGSAEALEALERAYETADYFADCLVKDDCGADCEVQVLDRSNDTLVVYTYWERTDVCTSIPHVALEHLGEGLLFETYREGRRYRWRIVLGNDAPIHDFFDALGDEVGECTGIEMLRLTELDPARNGIEPDSDRDESLPAEQREALQAAVEYGYYETPREIELSELADRLEVPRSTLSYRLRRAESTLARTFVDADDAIEQLVAGL</sequence>
<comment type="caution">
    <text evidence="5">The sequence shown here is derived from an EMBL/GenBank/DDBJ whole genome shotgun (WGS) entry which is preliminary data.</text>
</comment>
<dbReference type="RefSeq" id="WP_149080432.1">
    <property type="nucleotide sequence ID" value="NZ_VTAW01000004.1"/>
</dbReference>
<dbReference type="Proteomes" id="UP000324104">
    <property type="component" value="Unassembled WGS sequence"/>
</dbReference>
<organism evidence="5 6">
    <name type="scientific">Natrialba swarupiae</name>
    <dbReference type="NCBI Taxonomy" id="2448032"/>
    <lineage>
        <taxon>Archaea</taxon>
        <taxon>Methanobacteriati</taxon>
        <taxon>Methanobacteriota</taxon>
        <taxon>Stenosarchaea group</taxon>
        <taxon>Halobacteria</taxon>
        <taxon>Halobacteriales</taxon>
        <taxon>Natrialbaceae</taxon>
        <taxon>Natrialba</taxon>
    </lineage>
</organism>
<evidence type="ECO:0000313" key="6">
    <source>
        <dbReference type="Proteomes" id="UP000324104"/>
    </source>
</evidence>
<feature type="domain" description="HVO-2928 N-terminal" evidence="4">
    <location>
        <begin position="3"/>
        <end position="168"/>
    </location>
</feature>
<dbReference type="InterPro" id="IPR056529">
    <property type="entry name" value="HVO_2928_N"/>
</dbReference>
<name>A0A5D5APZ9_9EURY</name>
<protein>
    <submittedName>
        <fullName evidence="5">Transcriptional regulator</fullName>
    </submittedName>
</protein>